<feature type="domain" description="RRM" evidence="8">
    <location>
        <begin position="538"/>
        <end position="613"/>
    </location>
</feature>
<feature type="compositionally biased region" description="Acidic residues" evidence="7">
    <location>
        <begin position="917"/>
        <end position="930"/>
    </location>
</feature>
<dbReference type="GO" id="GO:0005634">
    <property type="term" value="C:nucleus"/>
    <property type="evidence" value="ECO:0007669"/>
    <property type="project" value="UniProtKB-SubCell"/>
</dbReference>
<feature type="compositionally biased region" description="Basic and acidic residues" evidence="7">
    <location>
        <begin position="635"/>
        <end position="654"/>
    </location>
</feature>
<protein>
    <submittedName>
        <fullName evidence="10">RNA binding motif protein 20</fullName>
    </submittedName>
</protein>
<dbReference type="OMA" id="RTCANGH"/>
<dbReference type="InterPro" id="IPR013087">
    <property type="entry name" value="Znf_C2H2_type"/>
</dbReference>
<feature type="domain" description="Matrin-type" evidence="9">
    <location>
        <begin position="1272"/>
        <end position="1303"/>
    </location>
</feature>
<feature type="region of interest" description="Disordered" evidence="7">
    <location>
        <begin position="19"/>
        <end position="75"/>
    </location>
</feature>
<evidence type="ECO:0000259" key="8">
    <source>
        <dbReference type="PROSITE" id="PS50102"/>
    </source>
</evidence>
<feature type="compositionally biased region" description="Basic and acidic residues" evidence="7">
    <location>
        <begin position="702"/>
        <end position="717"/>
    </location>
</feature>
<dbReference type="SUPFAM" id="SSF54928">
    <property type="entry name" value="RNA-binding domain, RBD"/>
    <property type="match status" value="1"/>
</dbReference>
<dbReference type="SMART" id="SM00451">
    <property type="entry name" value="ZnF_U1"/>
    <property type="match status" value="2"/>
</dbReference>
<keyword evidence="2" id="KW-0479">Metal-binding</keyword>
<feature type="compositionally biased region" description="Basic and acidic residues" evidence="7">
    <location>
        <begin position="1001"/>
        <end position="1014"/>
    </location>
</feature>
<feature type="region of interest" description="Disordered" evidence="7">
    <location>
        <begin position="635"/>
        <end position="1153"/>
    </location>
</feature>
<keyword evidence="6" id="KW-0694">RNA-binding</keyword>
<keyword evidence="11" id="KW-1185">Reference proteome</keyword>
<dbReference type="CDD" id="cd12685">
    <property type="entry name" value="RRM_RBM20"/>
    <property type="match status" value="1"/>
</dbReference>
<dbReference type="GeneTree" id="ENSGT01030000234642"/>
<evidence type="ECO:0000313" key="11">
    <source>
        <dbReference type="Proteomes" id="UP000472277"/>
    </source>
</evidence>
<dbReference type="GO" id="GO:0003723">
    <property type="term" value="F:RNA binding"/>
    <property type="evidence" value="ECO:0007669"/>
    <property type="project" value="UniProtKB-UniRule"/>
</dbReference>
<feature type="compositionally biased region" description="Pro residues" evidence="7">
    <location>
        <begin position="1049"/>
        <end position="1137"/>
    </location>
</feature>
<feature type="compositionally biased region" description="Basic and acidic residues" evidence="7">
    <location>
        <begin position="794"/>
        <end position="842"/>
    </location>
</feature>
<feature type="compositionally biased region" description="Pro residues" evidence="7">
    <location>
        <begin position="161"/>
        <end position="181"/>
    </location>
</feature>
<feature type="compositionally biased region" description="Low complexity" evidence="7">
    <location>
        <begin position="656"/>
        <end position="681"/>
    </location>
</feature>
<dbReference type="InterPro" id="IPR003604">
    <property type="entry name" value="Matrin/U1-like-C_Znf_C2H2"/>
</dbReference>
<dbReference type="SMART" id="SM00360">
    <property type="entry name" value="RRM"/>
    <property type="match status" value="1"/>
</dbReference>
<evidence type="ECO:0000256" key="2">
    <source>
        <dbReference type="ARBA" id="ARBA00022723"/>
    </source>
</evidence>
<dbReference type="PANTHER" id="PTHR15592">
    <property type="entry name" value="MATRIN 3/NUCLEAR PROTEIN 220-RELATED"/>
    <property type="match status" value="1"/>
</dbReference>
<reference evidence="10" key="2">
    <citation type="submission" date="2025-09" db="UniProtKB">
        <authorList>
            <consortium name="Ensembl"/>
        </authorList>
    </citation>
    <scope>IDENTIFICATION</scope>
</reference>
<dbReference type="GO" id="GO:0008270">
    <property type="term" value="F:zinc ion binding"/>
    <property type="evidence" value="ECO:0007669"/>
    <property type="project" value="UniProtKB-KW"/>
</dbReference>
<evidence type="ECO:0000256" key="4">
    <source>
        <dbReference type="ARBA" id="ARBA00022833"/>
    </source>
</evidence>
<proteinExistence type="predicted"/>
<feature type="compositionally biased region" description="Basic and acidic residues" evidence="7">
    <location>
        <begin position="728"/>
        <end position="765"/>
    </location>
</feature>
<gene>
    <name evidence="10" type="primary">RBM20</name>
</gene>
<dbReference type="InterPro" id="IPR035979">
    <property type="entry name" value="RBD_domain_sf"/>
</dbReference>
<dbReference type="InterPro" id="IPR012677">
    <property type="entry name" value="Nucleotide-bd_a/b_plait_sf"/>
</dbReference>
<feature type="compositionally biased region" description="Basic and acidic residues" evidence="7">
    <location>
        <begin position="961"/>
        <end position="976"/>
    </location>
</feature>
<keyword evidence="4" id="KW-0862">Zinc</keyword>
<dbReference type="PROSITE" id="PS00028">
    <property type="entry name" value="ZINC_FINGER_C2H2_1"/>
    <property type="match status" value="1"/>
</dbReference>
<organism evidence="10 11">
    <name type="scientific">Salmo trutta</name>
    <name type="common">Brown trout</name>
    <dbReference type="NCBI Taxonomy" id="8032"/>
    <lineage>
        <taxon>Eukaryota</taxon>
        <taxon>Metazoa</taxon>
        <taxon>Chordata</taxon>
        <taxon>Craniata</taxon>
        <taxon>Vertebrata</taxon>
        <taxon>Euteleostomi</taxon>
        <taxon>Actinopterygii</taxon>
        <taxon>Neopterygii</taxon>
        <taxon>Teleostei</taxon>
        <taxon>Protacanthopterygii</taxon>
        <taxon>Salmoniformes</taxon>
        <taxon>Salmonidae</taxon>
        <taxon>Salmoninae</taxon>
        <taxon>Salmo</taxon>
    </lineage>
</organism>
<feature type="region of interest" description="Disordered" evidence="7">
    <location>
        <begin position="155"/>
        <end position="237"/>
    </location>
</feature>
<evidence type="ECO:0000256" key="3">
    <source>
        <dbReference type="ARBA" id="ARBA00022771"/>
    </source>
</evidence>
<evidence type="ECO:0000259" key="9">
    <source>
        <dbReference type="PROSITE" id="PS50171"/>
    </source>
</evidence>
<comment type="subcellular location">
    <subcellularLocation>
        <location evidence="1">Nucleus</location>
    </subcellularLocation>
</comment>
<dbReference type="InterPro" id="IPR034790">
    <property type="entry name" value="RBM20_RRM"/>
</dbReference>
<feature type="compositionally biased region" description="Acidic residues" evidence="7">
    <location>
        <begin position="942"/>
        <end position="960"/>
    </location>
</feature>
<evidence type="ECO:0000256" key="7">
    <source>
        <dbReference type="SAM" id="MobiDB-lite"/>
    </source>
</evidence>
<dbReference type="InterPro" id="IPR000690">
    <property type="entry name" value="Matrin/U1-C_Znf_C2H2"/>
</dbReference>
<dbReference type="PROSITE" id="PS50102">
    <property type="entry name" value="RRM"/>
    <property type="match status" value="1"/>
</dbReference>
<reference evidence="10" key="1">
    <citation type="submission" date="2025-08" db="UniProtKB">
        <authorList>
            <consortium name="Ensembl"/>
        </authorList>
    </citation>
    <scope>IDENTIFICATION</scope>
</reference>
<dbReference type="Gene3D" id="3.30.70.330">
    <property type="match status" value="1"/>
</dbReference>
<evidence type="ECO:0000256" key="5">
    <source>
        <dbReference type="ARBA" id="ARBA00023242"/>
    </source>
</evidence>
<dbReference type="PROSITE" id="PS50171">
    <property type="entry name" value="ZF_MATRIN"/>
    <property type="match status" value="1"/>
</dbReference>
<feature type="region of interest" description="Disordered" evidence="7">
    <location>
        <begin position="345"/>
        <end position="369"/>
    </location>
</feature>
<dbReference type="InParanoid" id="A0A674E7F7"/>
<evidence type="ECO:0000313" key="10">
    <source>
        <dbReference type="Ensembl" id="ENSSTUP00000104237.1"/>
    </source>
</evidence>
<feature type="compositionally biased region" description="Polar residues" evidence="7">
    <location>
        <begin position="37"/>
        <end position="55"/>
    </location>
</feature>
<keyword evidence="3" id="KW-0863">Zinc-finger</keyword>
<dbReference type="Ensembl" id="ENSSTUT00000111752.1">
    <property type="protein sequence ID" value="ENSSTUP00000104237.1"/>
    <property type="gene ID" value="ENSSTUG00000046530.1"/>
</dbReference>
<name>A0A674E7F7_SALTR</name>
<feature type="compositionally biased region" description="Polar residues" evidence="7">
    <location>
        <begin position="19"/>
        <end position="28"/>
    </location>
</feature>
<sequence>MQQAWDKALFDAHIEGVKNGQTGEMTGKSQGGYMGAKTSNEHFQSTSVSDGNDNKPQPVGGGPGQLSGGGGTHQNTQLLLTPASIQLAQLQAQLTFHRLKLAQSAVGGNANSANAASILNQVLANVAMSQPLFNQLRASAMVNNTQAVGGGFHSSALAFQLPPPPPPPPLPPLPPPPPPPNSALGTLVGAGFNQNHGNVRLNHYGGGGVSGNQQQQQQANQHGGSDYGKKAGSTYSSDTDRRLQYGFIGGTSVALSEAGEGQGQYVPIMTQAKSTNQGFQIDFYGQNGQSQQQQAGFGVGNQNDQNKNAFNEQQWKSPAHMSHTGKGLDMVSNTATVWMGTGQPFRSREELYNPEEPTSDPKLNSGGGGVTSSFGAGMGGTKGFVGYHKQPLQGGEEIMSTGGSVQLQPHQLNDFHAVTPSHLPHQCTICEKKVYNLKDWDQHVKGKLHLQNRLLYSEGATITAGAVHYGPAGSSEGCLNNVGVNNSMAYSSTANQDVSSGANLPAGVMRTYPMSGAGFTQLPPGSKPFPPRKSITGRVVHICNLPEGSCTENDVINLGLPFGKVTNYILMRSTHQAFVEMAYIEAAQAMVQYYQLTPATINDQKLLIRMSKRYKELQLKKPGKDVDSIIQDINSLRERDEMQENDHYMPERARSRSPISRSLSPRSHSPSFTSCSSAHSPQGAPCRGGPERGSWTAKHMRRGDEDREREREREEVPWRNGGTEDDDRLNGRMQDRRNKPYLKPSDRDRISPRSADERGGGRGEGVRGGNRGGDWYPHPRGSPQGMPHFPSYRNMDEDSYKTQHVYKSEKPMRPQYQRHEEGRVKSKRRDGGDYHRSRHSESELGEESLPSRTGEDRRQRGVSPTRGRSKKPTMRHGTEKPEIEMNENNGETAEDQRSKEKSVSPQRSGKHEREKDSEAEEWESGDDTEGECWYPKNMEELVTVDEVGEDDSIIEPDLPELQEHEDVSASDLHKDLTEEEEEEKEGEEAPRSTSTPSPRPCSEKELAQREDTELGRGGGVGGVVDPTPTEEKDGEISTNPSPTDQSLPQPQPQSLPQPQPQPQPQSLPQPQPQPQSLPQPQPQPQSLPQPQPQSLPQPQPQSLPQPQPQSLPQPQPQSLPQPQPQPQSLPQPQPQLPIPVASKQLSSDLDDFPNPEFKAALEETCLEAEVLKSGAPTQELAQTNHAGAYESSKTQDVIHKMEDVGREVTVMKPDIQQHKSETPRVIQNSTHVPRPINLIDQGAPSPSRGQEKIISEHSIPLGVEFIVPSTGFYCKLCGLFYTSEETAKTSHCRSTVHYRNLQKYLSQLAEESLLGALTDPSATE</sequence>
<dbReference type="Proteomes" id="UP000472277">
    <property type="component" value="Chromosome 14"/>
</dbReference>
<dbReference type="InterPro" id="IPR000504">
    <property type="entry name" value="RRM_dom"/>
</dbReference>
<feature type="compositionally biased region" description="Low complexity" evidence="7">
    <location>
        <begin position="211"/>
        <end position="224"/>
    </location>
</feature>
<accession>A0A674E7F7</accession>
<keyword evidence="5" id="KW-0539">Nucleus</keyword>
<feature type="compositionally biased region" description="Acidic residues" evidence="7">
    <location>
        <begin position="977"/>
        <end position="986"/>
    </location>
</feature>
<feature type="compositionally biased region" description="Gly residues" evidence="7">
    <location>
        <begin position="59"/>
        <end position="72"/>
    </location>
</feature>
<evidence type="ECO:0000256" key="6">
    <source>
        <dbReference type="PROSITE-ProRule" id="PRU00176"/>
    </source>
</evidence>
<evidence type="ECO:0000256" key="1">
    <source>
        <dbReference type="ARBA" id="ARBA00004123"/>
    </source>
</evidence>